<dbReference type="EMBL" id="JAECZA010000113">
    <property type="protein sequence ID" value="MBH8575210.1"/>
    <property type="molecule type" value="Genomic_DNA"/>
</dbReference>
<sequence>MIAGKLEITIKINELPQSKTVENNWQQFDIDCDSRIISITVKPKICKKLTDTASNNPQWVAAMIAGKLGQQTEQGFVLEEPNIQVFERKPKAETTATPGAA</sequence>
<dbReference type="Proteomes" id="UP000662314">
    <property type="component" value="Unassembled WGS sequence"/>
</dbReference>
<evidence type="ECO:0000313" key="2">
    <source>
        <dbReference type="Proteomes" id="UP000662314"/>
    </source>
</evidence>
<keyword evidence="2" id="KW-1185">Reference proteome</keyword>
<accession>A0A8J7I8W0</accession>
<protein>
    <submittedName>
        <fullName evidence="1">Fertility inhibition FinO-like protein</fullName>
    </submittedName>
</protein>
<evidence type="ECO:0000313" key="1">
    <source>
        <dbReference type="EMBL" id="MBH8575210.1"/>
    </source>
</evidence>
<gene>
    <name evidence="1" type="ORF">I8752_19765</name>
</gene>
<dbReference type="RefSeq" id="WP_214434003.1">
    <property type="nucleotide sequence ID" value="NZ_CAWPUQ010000017.1"/>
</dbReference>
<reference evidence="1 2" key="1">
    <citation type="journal article" date="2021" name="Int. J. Syst. Evol. Microbiol.">
        <title>Amazonocrinis nigriterrae gen. nov., sp. nov., Atlanticothrix silvestris gen. nov., sp. nov. and Dendronalium phyllosphericum gen. nov., sp. nov., nostocacean cyanobacteria from Brazilian environments.</title>
        <authorList>
            <person name="Alvarenga D.O."/>
            <person name="Andreote A.P.D."/>
            <person name="Branco L.H.Z."/>
            <person name="Delbaje E."/>
            <person name="Cruz R.B."/>
            <person name="Varani A.M."/>
            <person name="Fiore M.F."/>
        </authorList>
    </citation>
    <scope>NUCLEOTIDE SEQUENCE [LARGE SCALE GENOMIC DNA]</scope>
    <source>
        <strain evidence="1 2">CENA369</strain>
    </source>
</reference>
<comment type="caution">
    <text evidence="1">The sequence shown here is derived from an EMBL/GenBank/DDBJ whole genome shotgun (WGS) entry which is preliminary data.</text>
</comment>
<organism evidence="1 2">
    <name type="scientific">Dendronalium phyllosphericum CENA369</name>
    <dbReference type="NCBI Taxonomy" id="1725256"/>
    <lineage>
        <taxon>Bacteria</taxon>
        <taxon>Bacillati</taxon>
        <taxon>Cyanobacteriota</taxon>
        <taxon>Cyanophyceae</taxon>
        <taxon>Nostocales</taxon>
        <taxon>Nostocaceae</taxon>
        <taxon>Dendronalium</taxon>
        <taxon>Dendronalium phyllosphericum</taxon>
    </lineage>
</organism>
<proteinExistence type="predicted"/>
<dbReference type="AlphaFoldDB" id="A0A8J7I8W0"/>
<name>A0A8J7I8W0_9NOST</name>